<evidence type="ECO:0000313" key="4">
    <source>
        <dbReference type="Proteomes" id="UP001207654"/>
    </source>
</evidence>
<name>A0ABT4AIM5_9BACT</name>
<evidence type="ECO:0000256" key="2">
    <source>
        <dbReference type="SAM" id="Phobius"/>
    </source>
</evidence>
<dbReference type="Proteomes" id="UP001207654">
    <property type="component" value="Unassembled WGS sequence"/>
</dbReference>
<keyword evidence="4" id="KW-1185">Reference proteome</keyword>
<feature type="transmembrane region" description="Helical" evidence="2">
    <location>
        <begin position="17"/>
        <end position="38"/>
    </location>
</feature>
<dbReference type="InterPro" id="IPR011990">
    <property type="entry name" value="TPR-like_helical_dom_sf"/>
</dbReference>
<dbReference type="RefSeq" id="WP_267540110.1">
    <property type="nucleotide sequence ID" value="NZ_JAPNKA010000001.1"/>
</dbReference>
<evidence type="ECO:0000313" key="3">
    <source>
        <dbReference type="EMBL" id="MCY1081515.1"/>
    </source>
</evidence>
<dbReference type="EMBL" id="JAPNKA010000001">
    <property type="protein sequence ID" value="MCY1081515.1"/>
    <property type="molecule type" value="Genomic_DNA"/>
</dbReference>
<keyword evidence="2" id="KW-0472">Membrane</keyword>
<keyword evidence="2" id="KW-1133">Transmembrane helix</keyword>
<evidence type="ECO:0008006" key="5">
    <source>
        <dbReference type="Google" id="ProtNLM"/>
    </source>
</evidence>
<dbReference type="SUPFAM" id="SSF48452">
    <property type="entry name" value="TPR-like"/>
    <property type="match status" value="1"/>
</dbReference>
<protein>
    <recommendedName>
        <fullName evidence="5">Tetratricopeptide repeat protein</fullName>
    </recommendedName>
</protein>
<feature type="compositionally biased region" description="Basic and acidic residues" evidence="1">
    <location>
        <begin position="284"/>
        <end position="293"/>
    </location>
</feature>
<accession>A0ABT4AIM5</accession>
<proteinExistence type="predicted"/>
<evidence type="ECO:0000256" key="1">
    <source>
        <dbReference type="SAM" id="MobiDB-lite"/>
    </source>
</evidence>
<gene>
    <name evidence="3" type="ORF">OV287_44385</name>
</gene>
<feature type="region of interest" description="Disordered" evidence="1">
    <location>
        <begin position="268"/>
        <end position="293"/>
    </location>
</feature>
<sequence>MDWLLSTSTRPDVYPRAVLSVLVLGALVCAAAAVRMLLHWSCWSLSFRRACHQLRKGGGWLPRAEEHFQAAARCSRGPRRTAALAGVGFCRMNLGGYAEAAAVLEPLMEQQLPRSMWMDALILPAHLSLCLAMLGKTSRARRWLGEAHARFGAKVSFLVLPEVAILCREGHLGAALKLMEASWPVVMADRLVCTRLRLFRAYAQWKVDPERDREFIYMTLLSLALLPERELAFCREHWPVLADFIQMGQELVARHDQQRALRQAELEARHAERGAQSKAGVTLKPEDGEDTAH</sequence>
<keyword evidence="2" id="KW-0812">Transmembrane</keyword>
<organism evidence="3 4">
    <name type="scientific">Archangium lansingense</name>
    <dbReference type="NCBI Taxonomy" id="2995310"/>
    <lineage>
        <taxon>Bacteria</taxon>
        <taxon>Pseudomonadati</taxon>
        <taxon>Myxococcota</taxon>
        <taxon>Myxococcia</taxon>
        <taxon>Myxococcales</taxon>
        <taxon>Cystobacterineae</taxon>
        <taxon>Archangiaceae</taxon>
        <taxon>Archangium</taxon>
    </lineage>
</organism>
<reference evidence="3 4" key="1">
    <citation type="submission" date="2022-11" db="EMBL/GenBank/DDBJ databases">
        <title>Minimal conservation of predation-associated metabolite biosynthetic gene clusters underscores biosynthetic potential of Myxococcota including descriptions for ten novel species: Archangium lansinium sp. nov., Myxococcus landrumus sp. nov., Nannocystis bai.</title>
        <authorList>
            <person name="Ahearne A."/>
            <person name="Stevens C."/>
            <person name="Phillips K."/>
        </authorList>
    </citation>
    <scope>NUCLEOTIDE SEQUENCE [LARGE SCALE GENOMIC DNA]</scope>
    <source>
        <strain evidence="3 4">MIWBW</strain>
    </source>
</reference>
<comment type="caution">
    <text evidence="3">The sequence shown here is derived from an EMBL/GenBank/DDBJ whole genome shotgun (WGS) entry which is preliminary data.</text>
</comment>